<protein>
    <submittedName>
        <fullName evidence="1">Uncharacterized protein</fullName>
    </submittedName>
</protein>
<evidence type="ECO:0000313" key="1">
    <source>
        <dbReference type="EMBL" id="PYF01290.1"/>
    </source>
</evidence>
<proteinExistence type="predicted"/>
<sequence length="193" mass="21386">MVVSVVEFQNCLQQHATATAALVSWCRVRYPGRAETLSATVLQDGPADPRHYDGALNLLPDDVLFCRRVRLQWGDLVMSEAENWYLPKRLPETMRSALRRSNRPFGAVVAPLAPLRTTIAMLTGAELRGEGELATRLRAQISRAGVFSAPEAFALHVTAVMTAAGVELAELREHYRRELLEAPGYSVTNSERL</sequence>
<dbReference type="Gene3D" id="3.40.1410.10">
    <property type="entry name" value="Chorismate lyase-like"/>
    <property type="match status" value="1"/>
</dbReference>
<organism evidence="1 2">
    <name type="scientific">Rhodopseudomonas faecalis</name>
    <dbReference type="NCBI Taxonomy" id="99655"/>
    <lineage>
        <taxon>Bacteria</taxon>
        <taxon>Pseudomonadati</taxon>
        <taxon>Pseudomonadota</taxon>
        <taxon>Alphaproteobacteria</taxon>
        <taxon>Hyphomicrobiales</taxon>
        <taxon>Nitrobacteraceae</taxon>
        <taxon>Rhodopseudomonas</taxon>
    </lineage>
</organism>
<dbReference type="EMBL" id="QJTI01000023">
    <property type="protein sequence ID" value="PYF01290.1"/>
    <property type="molecule type" value="Genomic_DNA"/>
</dbReference>
<dbReference type="Proteomes" id="UP000248148">
    <property type="component" value="Unassembled WGS sequence"/>
</dbReference>
<reference evidence="1 2" key="1">
    <citation type="submission" date="2018-06" db="EMBL/GenBank/DDBJ databases">
        <title>Genomic Encyclopedia of Archaeal and Bacterial Type Strains, Phase II (KMG-II): from individual species to whole genera.</title>
        <authorList>
            <person name="Goeker M."/>
        </authorList>
    </citation>
    <scope>NUCLEOTIDE SEQUENCE [LARGE SCALE GENOMIC DNA]</scope>
    <source>
        <strain evidence="1 2">JCM 11668</strain>
    </source>
</reference>
<gene>
    <name evidence="1" type="ORF">BJ122_1236</name>
</gene>
<comment type="caution">
    <text evidence="1">The sequence shown here is derived from an EMBL/GenBank/DDBJ whole genome shotgun (WGS) entry which is preliminary data.</text>
</comment>
<dbReference type="InterPro" id="IPR028978">
    <property type="entry name" value="Chorismate_lyase_/UTRA_dom_sf"/>
</dbReference>
<accession>A0A318TBX3</accession>
<evidence type="ECO:0000313" key="2">
    <source>
        <dbReference type="Proteomes" id="UP000248148"/>
    </source>
</evidence>
<name>A0A318TBX3_9BRAD</name>
<dbReference type="AlphaFoldDB" id="A0A318TBX3"/>
<keyword evidence="2" id="KW-1185">Reference proteome</keyword>
<dbReference type="SUPFAM" id="SSF64288">
    <property type="entry name" value="Chorismate lyase-like"/>
    <property type="match status" value="1"/>
</dbReference>